<accession>A0ACC2FIZ7</accession>
<gene>
    <name evidence="1" type="ORF">DPEC_G00295770</name>
</gene>
<name>A0ACC2FIZ7_DALPE</name>
<dbReference type="EMBL" id="CM055754">
    <property type="protein sequence ID" value="KAJ7991287.1"/>
    <property type="molecule type" value="Genomic_DNA"/>
</dbReference>
<proteinExistence type="predicted"/>
<protein>
    <submittedName>
        <fullName evidence="1">Uncharacterized protein</fullName>
    </submittedName>
</protein>
<sequence length="255" mass="29527">MKAGFDNLSKQIGINSKENRKEMKDTRESIQNLGSMLRQELATFKEEMGNRLETIDRRMEAQGRDIADVQERVAETEEWNADLKEVLVSSLKQQRRLQEKVTDLEGRSRRNNIRVWGVPEGTEKESVPKFIERLIREELKLGEEASLQIQHYPAEVAAKRHSYAGLNRVLKEEGIRFQSPLTALRIHWQGGVKTYGSPQEAAQAMKEKGMKVEGLIEEQPTLEQQLESAFKWRRVRDENDVAGRAREGLKRFIRK</sequence>
<comment type="caution">
    <text evidence="1">The sequence shown here is derived from an EMBL/GenBank/DDBJ whole genome shotgun (WGS) entry which is preliminary data.</text>
</comment>
<evidence type="ECO:0000313" key="1">
    <source>
        <dbReference type="EMBL" id="KAJ7991287.1"/>
    </source>
</evidence>
<evidence type="ECO:0000313" key="2">
    <source>
        <dbReference type="Proteomes" id="UP001157502"/>
    </source>
</evidence>
<reference evidence="1" key="1">
    <citation type="submission" date="2021-05" db="EMBL/GenBank/DDBJ databases">
        <authorList>
            <person name="Pan Q."/>
            <person name="Jouanno E."/>
            <person name="Zahm M."/>
            <person name="Klopp C."/>
            <person name="Cabau C."/>
            <person name="Louis A."/>
            <person name="Berthelot C."/>
            <person name="Parey E."/>
            <person name="Roest Crollius H."/>
            <person name="Montfort J."/>
            <person name="Robinson-Rechavi M."/>
            <person name="Bouchez O."/>
            <person name="Lampietro C."/>
            <person name="Lopez Roques C."/>
            <person name="Donnadieu C."/>
            <person name="Postlethwait J."/>
            <person name="Bobe J."/>
            <person name="Dillon D."/>
            <person name="Chandos A."/>
            <person name="von Hippel F."/>
            <person name="Guiguen Y."/>
        </authorList>
    </citation>
    <scope>NUCLEOTIDE SEQUENCE</scope>
    <source>
        <strain evidence="1">YG-Jan2019</strain>
    </source>
</reference>
<organism evidence="1 2">
    <name type="scientific">Dallia pectoralis</name>
    <name type="common">Alaska blackfish</name>
    <dbReference type="NCBI Taxonomy" id="75939"/>
    <lineage>
        <taxon>Eukaryota</taxon>
        <taxon>Metazoa</taxon>
        <taxon>Chordata</taxon>
        <taxon>Craniata</taxon>
        <taxon>Vertebrata</taxon>
        <taxon>Euteleostomi</taxon>
        <taxon>Actinopterygii</taxon>
        <taxon>Neopterygii</taxon>
        <taxon>Teleostei</taxon>
        <taxon>Protacanthopterygii</taxon>
        <taxon>Esociformes</taxon>
        <taxon>Umbridae</taxon>
        <taxon>Dallia</taxon>
    </lineage>
</organism>
<dbReference type="Proteomes" id="UP001157502">
    <property type="component" value="Chromosome 27"/>
</dbReference>
<keyword evidence="2" id="KW-1185">Reference proteome</keyword>